<gene>
    <name evidence="3" type="ORF">HMPREF9140_01720</name>
</gene>
<evidence type="ECO:0000256" key="1">
    <source>
        <dbReference type="ARBA" id="ARBA00023004"/>
    </source>
</evidence>
<reference evidence="3 4" key="1">
    <citation type="submission" date="2011-12" db="EMBL/GenBank/DDBJ databases">
        <title>The Genome Sequence of Prevotella micans F0438.</title>
        <authorList>
            <consortium name="The Broad Institute Genome Sequencing Platform"/>
            <person name="Earl A."/>
            <person name="Ward D."/>
            <person name="Feldgarden M."/>
            <person name="Gevers D."/>
            <person name="Izard J."/>
            <person name="Baranova O.V."/>
            <person name="Blanton J.M."/>
            <person name="Wade W.G."/>
            <person name="Dewhirst F.E."/>
            <person name="Young S.K."/>
            <person name="Zeng Q."/>
            <person name="Gargeya S."/>
            <person name="Fitzgerald M."/>
            <person name="Haas B."/>
            <person name="Abouelleil A."/>
            <person name="Alvarado L."/>
            <person name="Arachchi H.M."/>
            <person name="Berlin A."/>
            <person name="Chapman S.B."/>
            <person name="Gearin G."/>
            <person name="Goldberg J."/>
            <person name="Griggs A."/>
            <person name="Gujja S."/>
            <person name="Hansen M."/>
            <person name="Heiman D."/>
            <person name="Howarth C."/>
            <person name="Larimer J."/>
            <person name="Lui A."/>
            <person name="MacDonald P.J.P."/>
            <person name="McCowen C."/>
            <person name="Montmayeur A."/>
            <person name="Murphy C."/>
            <person name="Neiman D."/>
            <person name="Pearson M."/>
            <person name="Priest M."/>
            <person name="Roberts A."/>
            <person name="Saif S."/>
            <person name="Shea T."/>
            <person name="Sisk P."/>
            <person name="Stolte C."/>
            <person name="Sykes S."/>
            <person name="Wortman J."/>
            <person name="Nusbaum C."/>
            <person name="Birren B."/>
        </authorList>
    </citation>
    <scope>NUCLEOTIDE SEQUENCE [LARGE SCALE GENOMIC DNA]</scope>
    <source>
        <strain evidence="3 4">F0438</strain>
    </source>
</reference>
<dbReference type="InterPro" id="IPR008988">
    <property type="entry name" value="Transcriptional_repressor_C"/>
</dbReference>
<dbReference type="PANTHER" id="PTHR33238:SF7">
    <property type="entry name" value="IRON-DEPENDENT TRANSCRIPTIONAL REGULATOR"/>
    <property type="match status" value="1"/>
</dbReference>
<dbReference type="SMART" id="SM00899">
    <property type="entry name" value="FeoA"/>
    <property type="match status" value="1"/>
</dbReference>
<dbReference type="GO" id="GO:0046914">
    <property type="term" value="F:transition metal ion binding"/>
    <property type="evidence" value="ECO:0007669"/>
    <property type="project" value="InterPro"/>
</dbReference>
<keyword evidence="1" id="KW-0408">Iron</keyword>
<dbReference type="SUPFAM" id="SSF50037">
    <property type="entry name" value="C-terminal domain of transcriptional repressors"/>
    <property type="match status" value="1"/>
</dbReference>
<dbReference type="Pfam" id="PF02742">
    <property type="entry name" value="Fe_dep_repr_C"/>
    <property type="match status" value="1"/>
</dbReference>
<dbReference type="InterPro" id="IPR036388">
    <property type="entry name" value="WH-like_DNA-bd_sf"/>
</dbReference>
<name>H1Q482_9BACT</name>
<dbReference type="RefSeq" id="WP_006953251.1">
    <property type="nucleotide sequence ID" value="NZ_JH594523.1"/>
</dbReference>
<dbReference type="AlphaFoldDB" id="H1Q482"/>
<dbReference type="EMBL" id="AGWK01000045">
    <property type="protein sequence ID" value="EHO67863.1"/>
    <property type="molecule type" value="Genomic_DNA"/>
</dbReference>
<dbReference type="GO" id="GO:0046983">
    <property type="term" value="F:protein dimerization activity"/>
    <property type="evidence" value="ECO:0007669"/>
    <property type="project" value="InterPro"/>
</dbReference>
<sequence>MNQPTQPLFKMFSAVKNMLRKRNKLQEKELQEDFLKAVFEHRGKMTIEEAKQTAKMLNSAPENIAAVVGALVFNGELTAGEYIELTEEGRKHALKIIRAHRIYEQYLAEHSGYAPPEWHERAHRMEHRISDDERERIASLLGNPLFDPHGDPIPTHSLEMIDKAPVGQPLKVQSWWKITHVEDDNLTLFARIADTGITKDSIIFITHIDNVSFAFRYEGERFVLPVVALSAINMEPISETEASKQPGTRARRLVNLESGKTVRIVGLSPSCRGALRRRLMDLGFVRGSTVGIDMRSPMGNPIAYTVRGTAIALRHDQAKYILYQEL</sequence>
<dbReference type="eggNOG" id="COG1918">
    <property type="taxonomic scope" value="Bacteria"/>
</dbReference>
<dbReference type="STRING" id="883158.HMPREF9140_01720"/>
<dbReference type="InterPro" id="IPR022689">
    <property type="entry name" value="Iron_dep_repressor"/>
</dbReference>
<dbReference type="PANTHER" id="PTHR33238">
    <property type="entry name" value="IRON (METAL) DEPENDENT REPRESSOR, DTXR FAMILY"/>
    <property type="match status" value="1"/>
</dbReference>
<protein>
    <recommendedName>
        <fullName evidence="2">Ferrous iron transporter FeoA-like domain-containing protein</fullName>
    </recommendedName>
</protein>
<dbReference type="Pfam" id="PF04023">
    <property type="entry name" value="FeoA"/>
    <property type="match status" value="1"/>
</dbReference>
<evidence type="ECO:0000259" key="2">
    <source>
        <dbReference type="SMART" id="SM00899"/>
    </source>
</evidence>
<dbReference type="PATRIC" id="fig|883158.3.peg.1722"/>
<dbReference type="eggNOG" id="COG1321">
    <property type="taxonomic scope" value="Bacteria"/>
</dbReference>
<accession>H1Q482</accession>
<proteinExistence type="predicted"/>
<dbReference type="Gene3D" id="2.30.30.90">
    <property type="match status" value="1"/>
</dbReference>
<comment type="caution">
    <text evidence="3">The sequence shown here is derived from an EMBL/GenBank/DDBJ whole genome shotgun (WGS) entry which is preliminary data.</text>
</comment>
<dbReference type="InterPro" id="IPR038157">
    <property type="entry name" value="FeoA_core_dom"/>
</dbReference>
<organism evidence="3 4">
    <name type="scientific">Prevotella micans F0438</name>
    <dbReference type="NCBI Taxonomy" id="883158"/>
    <lineage>
        <taxon>Bacteria</taxon>
        <taxon>Pseudomonadati</taxon>
        <taxon>Bacteroidota</taxon>
        <taxon>Bacteroidia</taxon>
        <taxon>Bacteroidales</taxon>
        <taxon>Prevotellaceae</taxon>
        <taxon>Prevotella</taxon>
    </lineage>
</organism>
<dbReference type="Gene3D" id="1.10.10.10">
    <property type="entry name" value="Winged helix-like DNA-binding domain superfamily/Winged helix DNA-binding domain"/>
    <property type="match status" value="1"/>
</dbReference>
<evidence type="ECO:0000313" key="4">
    <source>
        <dbReference type="Proteomes" id="UP000016023"/>
    </source>
</evidence>
<dbReference type="InterPro" id="IPR001367">
    <property type="entry name" value="Fe_dep_repressor"/>
</dbReference>
<dbReference type="Proteomes" id="UP000016023">
    <property type="component" value="Unassembled WGS sequence"/>
</dbReference>
<dbReference type="InterPro" id="IPR050536">
    <property type="entry name" value="DtxR_MntR_Metal-Reg"/>
</dbReference>
<dbReference type="InterPro" id="IPR007167">
    <property type="entry name" value="Fe-transptr_FeoA-like"/>
</dbReference>
<feature type="domain" description="Ferrous iron transporter FeoA-like" evidence="2">
    <location>
        <begin position="251"/>
        <end position="325"/>
    </location>
</feature>
<dbReference type="SUPFAM" id="SSF47979">
    <property type="entry name" value="Iron-dependent repressor protein, dimerization domain"/>
    <property type="match status" value="1"/>
</dbReference>
<dbReference type="InterPro" id="IPR036421">
    <property type="entry name" value="Fe_dep_repressor_sf"/>
</dbReference>
<evidence type="ECO:0000313" key="3">
    <source>
        <dbReference type="EMBL" id="EHO67863.1"/>
    </source>
</evidence>
<keyword evidence="4" id="KW-1185">Reference proteome</keyword>
<dbReference type="HOGENOM" id="CLU_833681_0_0_10"/>
<dbReference type="GO" id="GO:0003700">
    <property type="term" value="F:DNA-binding transcription factor activity"/>
    <property type="evidence" value="ECO:0007669"/>
    <property type="project" value="InterPro"/>
</dbReference>
<dbReference type="SMART" id="SM00529">
    <property type="entry name" value="HTH_DTXR"/>
    <property type="match status" value="1"/>
</dbReference>